<organism evidence="1 2">
    <name type="scientific">Geomonas anaerohicana</name>
    <dbReference type="NCBI Taxonomy" id="2798583"/>
    <lineage>
        <taxon>Bacteria</taxon>
        <taxon>Pseudomonadati</taxon>
        <taxon>Thermodesulfobacteriota</taxon>
        <taxon>Desulfuromonadia</taxon>
        <taxon>Geobacterales</taxon>
        <taxon>Geobacteraceae</taxon>
        <taxon>Geomonas</taxon>
    </lineage>
</organism>
<gene>
    <name evidence="1" type="primary">pilO</name>
    <name evidence="1" type="ORF">JFN91_03695</name>
</gene>
<name>A0ABS0YAF7_9BACT</name>
<reference evidence="1 2" key="1">
    <citation type="submission" date="2020-12" db="EMBL/GenBank/DDBJ databases">
        <title>Geomonas sp. Red421, isolated from paddy soil.</title>
        <authorList>
            <person name="Xu Z."/>
            <person name="Zhang Z."/>
            <person name="Masuda Y."/>
            <person name="Itoh H."/>
            <person name="Senoo K."/>
        </authorList>
    </citation>
    <scope>NUCLEOTIDE SEQUENCE [LARGE SCALE GENOMIC DNA]</scope>
    <source>
        <strain evidence="1 2">Red421</strain>
    </source>
</reference>
<dbReference type="Pfam" id="PF04350">
    <property type="entry name" value="PilO"/>
    <property type="match status" value="1"/>
</dbReference>
<evidence type="ECO:0000313" key="2">
    <source>
        <dbReference type="Proteomes" id="UP000614714"/>
    </source>
</evidence>
<dbReference type="InterPro" id="IPR014717">
    <property type="entry name" value="Transl_elong_EF1B/ribsomal_bS6"/>
</dbReference>
<dbReference type="InterPro" id="IPR007445">
    <property type="entry name" value="PilO"/>
</dbReference>
<accession>A0ABS0YAF7</accession>
<comment type="caution">
    <text evidence="1">The sequence shown here is derived from an EMBL/GenBank/DDBJ whole genome shotgun (WGS) entry which is preliminary data.</text>
</comment>
<proteinExistence type="predicted"/>
<dbReference type="EMBL" id="JAEMHL010000002">
    <property type="protein sequence ID" value="MBJ6749306.1"/>
    <property type="molecule type" value="Genomic_DNA"/>
</dbReference>
<dbReference type="Proteomes" id="UP000614714">
    <property type="component" value="Unassembled WGS sequence"/>
</dbReference>
<protein>
    <submittedName>
        <fullName evidence="1">Type 4a pilus biogenesis protein PilO</fullName>
    </submittedName>
</protein>
<sequence>MNYQMLLDMIAARRKSFAFIAFLALLALGVEVYVSAYQEPELEKVQQAWFAKRDSLARGETQADATKYQQGMRDLEEFNKHLIAKKELPALLGRLYDTAKKNSLALTGISYRPGREKVKGTRVVTYGISFNVTGKYGELKSFLGDLARYREMLVIESISLSNSSPTEEKVNLRVVTTVYLTEGA</sequence>
<dbReference type="Gene3D" id="3.30.70.60">
    <property type="match status" value="1"/>
</dbReference>
<evidence type="ECO:0000313" key="1">
    <source>
        <dbReference type="EMBL" id="MBJ6749306.1"/>
    </source>
</evidence>
<keyword evidence="2" id="KW-1185">Reference proteome</keyword>